<keyword evidence="2" id="KW-0418">Kinase</keyword>
<sequence>MDTETRWPVYTPRAHAQGARSSLSVPRPVQHRVIGGLNLYATSSGAFDEEAVDLALAFAGYAAVALANSYRHTATAQLIEDMRAAMRSRAVIDQATGILLGRHGGTLEAAFGELTRIAQDAHRSLRDTADDLVLRAQRPTPPQ</sequence>
<dbReference type="Gene3D" id="3.30.450.40">
    <property type="match status" value="1"/>
</dbReference>
<keyword evidence="7" id="KW-1185">Reference proteome</keyword>
<gene>
    <name evidence="6" type="ORF">GCM10020369_58250</name>
</gene>
<organism evidence="6 7">
    <name type="scientific">Cryptosporangium minutisporangium</name>
    <dbReference type="NCBI Taxonomy" id="113569"/>
    <lineage>
        <taxon>Bacteria</taxon>
        <taxon>Bacillati</taxon>
        <taxon>Actinomycetota</taxon>
        <taxon>Actinomycetes</taxon>
        <taxon>Cryptosporangiales</taxon>
        <taxon>Cryptosporangiaceae</taxon>
        <taxon>Cryptosporangium</taxon>
    </lineage>
</organism>
<dbReference type="SUPFAM" id="SSF52172">
    <property type="entry name" value="CheY-like"/>
    <property type="match status" value="1"/>
</dbReference>
<dbReference type="InterPro" id="IPR011006">
    <property type="entry name" value="CheY-like_superfamily"/>
</dbReference>
<comment type="caution">
    <text evidence="6">The sequence shown here is derived from an EMBL/GenBank/DDBJ whole genome shotgun (WGS) entry which is preliminary data.</text>
</comment>
<keyword evidence="1" id="KW-0808">Transferase</keyword>
<evidence type="ECO:0000256" key="3">
    <source>
        <dbReference type="ARBA" id="ARBA00023015"/>
    </source>
</evidence>
<dbReference type="SUPFAM" id="SSF55781">
    <property type="entry name" value="GAF domain-like"/>
    <property type="match status" value="1"/>
</dbReference>
<dbReference type="SMART" id="SM01012">
    <property type="entry name" value="ANTAR"/>
    <property type="match status" value="1"/>
</dbReference>
<name>A0ABP6T4W2_9ACTN</name>
<dbReference type="InterPro" id="IPR005561">
    <property type="entry name" value="ANTAR"/>
</dbReference>
<evidence type="ECO:0000259" key="5">
    <source>
        <dbReference type="PROSITE" id="PS50921"/>
    </source>
</evidence>
<dbReference type="Pfam" id="PF01590">
    <property type="entry name" value="GAF"/>
    <property type="match status" value="1"/>
</dbReference>
<keyword evidence="4" id="KW-0804">Transcription</keyword>
<feature type="domain" description="ANTAR" evidence="5">
    <location>
        <begin position="72"/>
        <end position="133"/>
    </location>
</feature>
<dbReference type="Pfam" id="PF03861">
    <property type="entry name" value="ANTAR"/>
    <property type="match status" value="1"/>
</dbReference>
<dbReference type="Proteomes" id="UP001501676">
    <property type="component" value="Unassembled WGS sequence"/>
</dbReference>
<evidence type="ECO:0000256" key="4">
    <source>
        <dbReference type="ARBA" id="ARBA00023163"/>
    </source>
</evidence>
<dbReference type="InterPro" id="IPR003018">
    <property type="entry name" value="GAF"/>
</dbReference>
<evidence type="ECO:0000313" key="6">
    <source>
        <dbReference type="EMBL" id="GAA3393287.1"/>
    </source>
</evidence>
<dbReference type="EMBL" id="BAAAYN010000042">
    <property type="protein sequence ID" value="GAA3393287.1"/>
    <property type="molecule type" value="Genomic_DNA"/>
</dbReference>
<evidence type="ECO:0000256" key="2">
    <source>
        <dbReference type="ARBA" id="ARBA00022777"/>
    </source>
</evidence>
<dbReference type="InterPro" id="IPR029016">
    <property type="entry name" value="GAF-like_dom_sf"/>
</dbReference>
<dbReference type="Gene3D" id="1.10.10.10">
    <property type="entry name" value="Winged helix-like DNA-binding domain superfamily/Winged helix DNA-binding domain"/>
    <property type="match status" value="1"/>
</dbReference>
<protein>
    <recommendedName>
        <fullName evidence="5">ANTAR domain-containing protein</fullName>
    </recommendedName>
</protein>
<dbReference type="PROSITE" id="PS50921">
    <property type="entry name" value="ANTAR"/>
    <property type="match status" value="1"/>
</dbReference>
<accession>A0ABP6T4W2</accession>
<keyword evidence="3" id="KW-0805">Transcription regulation</keyword>
<proteinExistence type="predicted"/>
<evidence type="ECO:0000313" key="7">
    <source>
        <dbReference type="Proteomes" id="UP001501676"/>
    </source>
</evidence>
<dbReference type="InterPro" id="IPR036388">
    <property type="entry name" value="WH-like_DNA-bd_sf"/>
</dbReference>
<reference evidence="7" key="1">
    <citation type="journal article" date="2019" name="Int. J. Syst. Evol. Microbiol.">
        <title>The Global Catalogue of Microorganisms (GCM) 10K type strain sequencing project: providing services to taxonomists for standard genome sequencing and annotation.</title>
        <authorList>
            <consortium name="The Broad Institute Genomics Platform"/>
            <consortium name="The Broad Institute Genome Sequencing Center for Infectious Disease"/>
            <person name="Wu L."/>
            <person name="Ma J."/>
        </authorList>
    </citation>
    <scope>NUCLEOTIDE SEQUENCE [LARGE SCALE GENOMIC DNA]</scope>
    <source>
        <strain evidence="7">JCM 9458</strain>
    </source>
</reference>
<evidence type="ECO:0000256" key="1">
    <source>
        <dbReference type="ARBA" id="ARBA00022679"/>
    </source>
</evidence>